<accession>A0A6N7EE84</accession>
<feature type="domain" description="CarD-like/TRCF RNAP-interacting" evidence="2">
    <location>
        <begin position="68"/>
        <end position="178"/>
    </location>
</feature>
<dbReference type="Pfam" id="PF02559">
    <property type="entry name" value="CarD_TRCF_RID"/>
    <property type="match status" value="1"/>
</dbReference>
<dbReference type="InterPro" id="IPR048792">
    <property type="entry name" value="CarD_C"/>
</dbReference>
<feature type="region of interest" description="Disordered" evidence="1">
    <location>
        <begin position="26"/>
        <end position="55"/>
    </location>
</feature>
<dbReference type="EMBL" id="WHPC01000011">
    <property type="protein sequence ID" value="MPV36419.1"/>
    <property type="molecule type" value="Genomic_DNA"/>
</dbReference>
<dbReference type="Pfam" id="PF21095">
    <property type="entry name" value="CarD_C"/>
    <property type="match status" value="1"/>
</dbReference>
<dbReference type="OrthoDB" id="4966216at2"/>
<evidence type="ECO:0000313" key="4">
    <source>
        <dbReference type="Proteomes" id="UP000437709"/>
    </source>
</evidence>
<reference evidence="3 4" key="1">
    <citation type="submission" date="2019-10" db="EMBL/GenBank/DDBJ databases">
        <title>Georgenia wutianyii sp. nov. and Georgenia yuyongxinii sp. nov. isolated from plateau pika (Ochotona curzoniae) in the Qinghai-Tibet plateau of China.</title>
        <authorList>
            <person name="Tian Z."/>
        </authorList>
    </citation>
    <scope>NUCLEOTIDE SEQUENCE [LARGE SCALE GENOMIC DNA]</scope>
    <source>
        <strain evidence="3 4">JCM 19765</strain>
    </source>
</reference>
<sequence>MPGPARGGRALSSVVTANSSVFSTARRHRFHLRRRMPTSGRGSCRSPPVSGADRRRAWRSLVEGSRMNLARGQVLIHPHHGPATVAQVTTRTIRNRRTKYLTLTVHDTELSILVPMDQAEEIGVRPVIDVKDARDIFKLLLEPGEKKEKVWSRRIKNSTDRLRSGDILTIAGLIRDMTRWNDETRLSFGEMKLLRDARGPFESELAIALSATTDEVSAMIDAAVLEGIWPAIPESVLAAAS</sequence>
<dbReference type="GO" id="GO:0009303">
    <property type="term" value="P:rRNA transcription"/>
    <property type="evidence" value="ECO:0007669"/>
    <property type="project" value="TreeGrafter"/>
</dbReference>
<dbReference type="SMART" id="SM01058">
    <property type="entry name" value="CarD_TRCF"/>
    <property type="match status" value="1"/>
</dbReference>
<proteinExistence type="predicted"/>
<protein>
    <recommendedName>
        <fullName evidence="2">CarD-like/TRCF RNAP-interacting domain-containing protein</fullName>
    </recommendedName>
</protein>
<dbReference type="Gene3D" id="2.40.10.170">
    <property type="match status" value="1"/>
</dbReference>
<evidence type="ECO:0000313" key="3">
    <source>
        <dbReference type="EMBL" id="MPV36419.1"/>
    </source>
</evidence>
<dbReference type="InterPro" id="IPR003711">
    <property type="entry name" value="CarD-like/TRCF_RID"/>
</dbReference>
<dbReference type="PANTHER" id="PTHR38447">
    <property type="entry name" value="TRANSCRIPTION FACTOR YDEB-RELATED"/>
    <property type="match status" value="1"/>
</dbReference>
<dbReference type="InterPro" id="IPR036101">
    <property type="entry name" value="CarD-like/TRCF_RID_sf"/>
</dbReference>
<dbReference type="InterPro" id="IPR052531">
    <property type="entry name" value="CarD-like_regulator"/>
</dbReference>
<dbReference type="Proteomes" id="UP000437709">
    <property type="component" value="Unassembled WGS sequence"/>
</dbReference>
<evidence type="ECO:0000256" key="1">
    <source>
        <dbReference type="SAM" id="MobiDB-lite"/>
    </source>
</evidence>
<comment type="caution">
    <text evidence="3">The sequence shown here is derived from an EMBL/GenBank/DDBJ whole genome shotgun (WGS) entry which is preliminary data.</text>
</comment>
<evidence type="ECO:0000259" key="2">
    <source>
        <dbReference type="SMART" id="SM01058"/>
    </source>
</evidence>
<feature type="compositionally biased region" description="Basic residues" evidence="1">
    <location>
        <begin position="26"/>
        <end position="36"/>
    </location>
</feature>
<dbReference type="Gene3D" id="1.20.58.1290">
    <property type="entry name" value="CarD-like, C-terminal domain"/>
    <property type="match status" value="1"/>
</dbReference>
<dbReference type="PANTHER" id="PTHR38447:SF1">
    <property type="entry name" value="RNA POLYMERASE-BINDING TRANSCRIPTION FACTOR CARD"/>
    <property type="match status" value="1"/>
</dbReference>
<dbReference type="InterPro" id="IPR042215">
    <property type="entry name" value="CarD-like_C"/>
</dbReference>
<dbReference type="AlphaFoldDB" id="A0A6N7EE84"/>
<gene>
    <name evidence="3" type="ORF">GB881_05025</name>
</gene>
<organism evidence="3 4">
    <name type="scientific">Georgenia subflava</name>
    <dbReference type="NCBI Taxonomy" id="1622177"/>
    <lineage>
        <taxon>Bacteria</taxon>
        <taxon>Bacillati</taxon>
        <taxon>Actinomycetota</taxon>
        <taxon>Actinomycetes</taxon>
        <taxon>Micrococcales</taxon>
        <taxon>Bogoriellaceae</taxon>
        <taxon>Georgenia</taxon>
    </lineage>
</organism>
<keyword evidence="4" id="KW-1185">Reference proteome</keyword>
<name>A0A6N7EE84_9MICO</name>
<dbReference type="SUPFAM" id="SSF141259">
    <property type="entry name" value="CarD-like"/>
    <property type="match status" value="1"/>
</dbReference>